<evidence type="ECO:0000313" key="2">
    <source>
        <dbReference type="EMBL" id="CDW74843.1"/>
    </source>
</evidence>
<reference evidence="2 3" key="1">
    <citation type="submission" date="2014-06" db="EMBL/GenBank/DDBJ databases">
        <authorList>
            <person name="Swart Estienne"/>
        </authorList>
    </citation>
    <scope>NUCLEOTIDE SEQUENCE [LARGE SCALE GENOMIC DNA]</scope>
    <source>
        <strain evidence="2 3">130c</strain>
    </source>
</reference>
<name>A0A078A092_STYLE</name>
<dbReference type="SUPFAM" id="SSF50978">
    <property type="entry name" value="WD40 repeat-like"/>
    <property type="match status" value="1"/>
</dbReference>
<proteinExistence type="predicted"/>
<feature type="region of interest" description="Disordered" evidence="1">
    <location>
        <begin position="1"/>
        <end position="62"/>
    </location>
</feature>
<dbReference type="OrthoDB" id="326548at2759"/>
<feature type="region of interest" description="Disordered" evidence="1">
    <location>
        <begin position="367"/>
        <end position="387"/>
    </location>
</feature>
<keyword evidence="3" id="KW-1185">Reference proteome</keyword>
<dbReference type="InterPro" id="IPR036322">
    <property type="entry name" value="WD40_repeat_dom_sf"/>
</dbReference>
<evidence type="ECO:0000313" key="3">
    <source>
        <dbReference type="Proteomes" id="UP000039865"/>
    </source>
</evidence>
<feature type="compositionally biased region" description="Low complexity" evidence="1">
    <location>
        <begin position="367"/>
        <end position="380"/>
    </location>
</feature>
<feature type="compositionally biased region" description="Basic residues" evidence="1">
    <location>
        <begin position="21"/>
        <end position="34"/>
    </location>
</feature>
<dbReference type="Proteomes" id="UP000039865">
    <property type="component" value="Unassembled WGS sequence"/>
</dbReference>
<sequence length="824" mass="95998">MGCNLCTQLDPNLPDSPSNMKKIKRASNKKKQRRMSNQVYSENPDSNPFDQENSTLSSNDDSEDQMDEIYLSKLQLQKESKLLFHEHFNLSDCKFSSFSQKRFIGFRKHFEFDAKRLVIANQFRIKVLSIKQTNMKNQFKKSNDKNSTYKQSYLSQGGALFCCQNNENDFFTSSSLNVTDYQNLSSSRDRKLRLDTSSGNDNIKQICEWQIPHKDSKEEIIFAGFLEDINPDFILVVTKNIEKPQSRFYILRIDQKLGDIQQSNQILNLDDSYNKDNIDDFIENGLDSPQYSDDDEIALKDRLKQQLINNKKDFRMMKSTHDENFNVEINQNKLPQIFEGDNEISLKYDYITDIINQEKGINQQKKTFNSQNNNQNGGKSSDQESNEVSPSKLYLSKSICLQKAKRFLINTVKVFDYNHLIFEKVFFSNNNIYGKIMFTVDQHHKMRVHLFKDLEEQKGFGKDYEDDFTNSDHLKNIKIKEDFIQSRCLTLKYENNATIRENDGPFLQNGQSDNNFTKLAKLEIKRIDCFADFIFVIYQDRLFFDIFKKSGTLVERKYICSGPNVKIDILQIDRAILPRLEWSDRYVDIIQQSNNELGKKFIVSGMASQNNRRQLIQTIQNKNKATLKEKSWAEQSFGAKSFKCLTPKFEDKGFMFGDEETFQGNSSSLYCRPFIMIYDRIKNQPLIIKLIQSNSKITQLKYGPYDNGHIIAGLSNGIILAFSQSDLTKLYQYKLYTSQISEITFDPSNYLIATSHHGEVAAISLIENKVKYVYLELDQKKYCTVQMPLLKAKGKQHHNTQSQSNITRLNLPKQEFIENLFEKS</sequence>
<dbReference type="EMBL" id="CCKQ01003706">
    <property type="protein sequence ID" value="CDW74843.1"/>
    <property type="molecule type" value="Genomic_DNA"/>
</dbReference>
<evidence type="ECO:0000256" key="1">
    <source>
        <dbReference type="SAM" id="MobiDB-lite"/>
    </source>
</evidence>
<accession>A0A078A092</accession>
<feature type="compositionally biased region" description="Polar residues" evidence="1">
    <location>
        <begin position="35"/>
        <end position="59"/>
    </location>
</feature>
<dbReference type="InParanoid" id="A0A078A092"/>
<organism evidence="2 3">
    <name type="scientific">Stylonychia lemnae</name>
    <name type="common">Ciliate</name>
    <dbReference type="NCBI Taxonomy" id="5949"/>
    <lineage>
        <taxon>Eukaryota</taxon>
        <taxon>Sar</taxon>
        <taxon>Alveolata</taxon>
        <taxon>Ciliophora</taxon>
        <taxon>Intramacronucleata</taxon>
        <taxon>Spirotrichea</taxon>
        <taxon>Stichotrichia</taxon>
        <taxon>Sporadotrichida</taxon>
        <taxon>Oxytrichidae</taxon>
        <taxon>Stylonychinae</taxon>
        <taxon>Stylonychia</taxon>
    </lineage>
</organism>
<feature type="compositionally biased region" description="Polar residues" evidence="1">
    <location>
        <begin position="1"/>
        <end position="19"/>
    </location>
</feature>
<protein>
    <submittedName>
        <fullName evidence="2">Uncharacterized protein</fullName>
    </submittedName>
</protein>
<dbReference type="AlphaFoldDB" id="A0A078A092"/>
<gene>
    <name evidence="2" type="primary">Contig3346.g3580</name>
    <name evidence="2" type="ORF">STYLEM_3826</name>
</gene>